<dbReference type="PIRSF" id="PIRSF000477">
    <property type="entry name" value="PurNPase"/>
    <property type="match status" value="1"/>
</dbReference>
<evidence type="ECO:0000256" key="9">
    <source>
        <dbReference type="ARBA" id="ARBA00023950"/>
    </source>
</evidence>
<evidence type="ECO:0000256" key="11">
    <source>
        <dbReference type="PIRNR" id="PIRNR000477"/>
    </source>
</evidence>
<comment type="catalytic activity">
    <reaction evidence="7">
        <text>inosine + phosphate = alpha-D-ribose 1-phosphate + hypoxanthine</text>
        <dbReference type="Rhea" id="RHEA:27646"/>
        <dbReference type="ChEBI" id="CHEBI:17368"/>
        <dbReference type="ChEBI" id="CHEBI:17596"/>
        <dbReference type="ChEBI" id="CHEBI:43474"/>
        <dbReference type="ChEBI" id="CHEBI:57720"/>
        <dbReference type="EC" id="2.4.2.1"/>
    </reaction>
</comment>
<dbReference type="SUPFAM" id="SSF53167">
    <property type="entry name" value="Purine and uridine phosphorylases"/>
    <property type="match status" value="1"/>
</dbReference>
<dbReference type="OrthoDB" id="10261782at2759"/>
<keyword evidence="15" id="KW-1185">Reference proteome</keyword>
<accession>A0A8S9YKH2</accession>
<dbReference type="GO" id="GO:0004731">
    <property type="term" value="F:purine-nucleoside phosphorylase activity"/>
    <property type="evidence" value="ECO:0007669"/>
    <property type="project" value="UniProtKB-EC"/>
</dbReference>
<feature type="binding site" evidence="12">
    <location>
        <begin position="109"/>
        <end position="111"/>
    </location>
    <ligand>
        <name>phosphate</name>
        <dbReference type="ChEBI" id="CHEBI:43474"/>
    </ligand>
</feature>
<dbReference type="InterPro" id="IPR011270">
    <property type="entry name" value="Pur_Nuc_Pase_Ino/Guo-sp"/>
</dbReference>
<evidence type="ECO:0000256" key="5">
    <source>
        <dbReference type="ARBA" id="ARBA00022676"/>
    </source>
</evidence>
<sequence>MFNRHHHNVASRLVSPEVAAQLKMPKNLCASHEAIQKTANFIEDRIKAKPTVGIICGSGLGKLASAVRNPQLIKYEDIPNFPCTNVIGHEGNLIFGELGGKSVMVMQGRFHLYEGYGVEAIIIPIRLMKLLGVDTLLVSNAAGGLNRNLKLGDLVIIKDHISLPGLTLKNVLMGPNDERFGTRFVATSDAYDVKLRRAFQAIVQQQGHSKIVHEGVYVHIGGPTYESPAENRMLMLMGADVVGMSTVPEVIVARHAGIRVFAISLVTNISVLSEESTEKANHEEVLHTAATRTEILGTLFTKLIAQIYT</sequence>
<evidence type="ECO:0000256" key="7">
    <source>
        <dbReference type="ARBA" id="ARBA00023918"/>
    </source>
</evidence>
<evidence type="ECO:0000313" key="15">
    <source>
        <dbReference type="Proteomes" id="UP000822476"/>
    </source>
</evidence>
<dbReference type="InterPro" id="IPR000845">
    <property type="entry name" value="Nucleoside_phosphorylase_d"/>
</dbReference>
<feature type="binding site" evidence="12">
    <location>
        <position position="141"/>
    </location>
    <ligand>
        <name>phosphate</name>
        <dbReference type="ChEBI" id="CHEBI:43474"/>
    </ligand>
</feature>
<feature type="binding site" evidence="12">
    <location>
        <position position="58"/>
    </location>
    <ligand>
        <name>phosphate</name>
        <dbReference type="ChEBI" id="CHEBI:43474"/>
    </ligand>
</feature>
<dbReference type="NCBIfam" id="TIGR01700">
    <property type="entry name" value="PNPH"/>
    <property type="match status" value="1"/>
</dbReference>
<feature type="domain" description="Nucleoside phosphorylase" evidence="13">
    <location>
        <begin position="51"/>
        <end position="296"/>
    </location>
</feature>
<organism evidence="14 15">
    <name type="scientific">Paragonimus skrjabini miyazakii</name>
    <dbReference type="NCBI Taxonomy" id="59628"/>
    <lineage>
        <taxon>Eukaryota</taxon>
        <taxon>Metazoa</taxon>
        <taxon>Spiralia</taxon>
        <taxon>Lophotrochozoa</taxon>
        <taxon>Platyhelminthes</taxon>
        <taxon>Trematoda</taxon>
        <taxon>Digenea</taxon>
        <taxon>Plagiorchiida</taxon>
        <taxon>Troglotremata</taxon>
        <taxon>Troglotrematidae</taxon>
        <taxon>Paragonimus</taxon>
    </lineage>
</organism>
<dbReference type="FunFam" id="3.40.50.1580:FF:000004">
    <property type="entry name" value="Purine nucleoside phosphorylase"/>
    <property type="match status" value="1"/>
</dbReference>
<comment type="pathway">
    <text evidence="1 11">Purine metabolism; purine nucleoside salvage.</text>
</comment>
<protein>
    <recommendedName>
        <fullName evidence="4 11">Purine nucleoside phosphorylase</fullName>
        <ecNumber evidence="3 11">2.4.2.1</ecNumber>
    </recommendedName>
    <alternativeName>
        <fullName evidence="11">Inosine-guanosine phosphorylase</fullName>
    </alternativeName>
</protein>
<dbReference type="InterPro" id="IPR035994">
    <property type="entry name" value="Nucleoside_phosphorylase_sf"/>
</dbReference>
<evidence type="ECO:0000256" key="12">
    <source>
        <dbReference type="PIRSR" id="PIRSR000477-2"/>
    </source>
</evidence>
<evidence type="ECO:0000256" key="8">
    <source>
        <dbReference type="ARBA" id="ARBA00023929"/>
    </source>
</evidence>
<feature type="binding site" evidence="12">
    <location>
        <position position="226"/>
    </location>
    <ligand>
        <name>a purine D-ribonucleoside</name>
        <dbReference type="ChEBI" id="CHEBI:142355"/>
    </ligand>
</feature>
<dbReference type="AlphaFoldDB" id="A0A8S9YKH2"/>
<evidence type="ECO:0000256" key="4">
    <source>
        <dbReference type="ARBA" id="ARBA00013834"/>
    </source>
</evidence>
<keyword evidence="6 11" id="KW-0808">Transferase</keyword>
<comment type="catalytic activity">
    <reaction evidence="9">
        <text>2'-deoxyinosine + phosphate = 2-deoxy-alpha-D-ribose 1-phosphate + hypoxanthine</text>
        <dbReference type="Rhea" id="RHEA:27750"/>
        <dbReference type="ChEBI" id="CHEBI:17368"/>
        <dbReference type="ChEBI" id="CHEBI:28997"/>
        <dbReference type="ChEBI" id="CHEBI:43474"/>
        <dbReference type="ChEBI" id="CHEBI:57259"/>
        <dbReference type="EC" id="2.4.2.1"/>
    </reaction>
</comment>
<dbReference type="EMBL" id="JTDE01004098">
    <property type="protein sequence ID" value="KAF7255304.1"/>
    <property type="molecule type" value="Genomic_DNA"/>
</dbReference>
<comment type="function">
    <text evidence="11">The purine nucleoside phosphorylases catalyze the phosphorolytic breakdown of the N-glycosidic bond in the beta-(deoxy)ribonucleoside molecules, with the formation of the corresponding free purine bases and pentose-1-phosphate.</text>
</comment>
<dbReference type="NCBIfam" id="NF006054">
    <property type="entry name" value="PRK08202.1"/>
    <property type="match status" value="1"/>
</dbReference>
<reference evidence="14" key="1">
    <citation type="submission" date="2019-07" db="EMBL/GenBank/DDBJ databases">
        <title>Annotation for the trematode Paragonimus miyazaki's.</title>
        <authorList>
            <person name="Choi Y.-J."/>
        </authorList>
    </citation>
    <scope>NUCLEOTIDE SEQUENCE</scope>
    <source>
        <strain evidence="14">Japan</strain>
    </source>
</reference>
<gene>
    <name evidence="14" type="ORF">EG68_08170</name>
</gene>
<dbReference type="EC" id="2.4.2.1" evidence="3 11"/>
<evidence type="ECO:0000256" key="10">
    <source>
        <dbReference type="ARBA" id="ARBA00023970"/>
    </source>
</evidence>
<comment type="caution">
    <text evidence="14">The sequence shown here is derived from an EMBL/GenBank/DDBJ whole genome shotgun (WGS) entry which is preliminary data.</text>
</comment>
<dbReference type="Proteomes" id="UP000822476">
    <property type="component" value="Unassembled WGS sequence"/>
</dbReference>
<evidence type="ECO:0000256" key="1">
    <source>
        <dbReference type="ARBA" id="ARBA00005058"/>
    </source>
</evidence>
<proteinExistence type="inferred from homology"/>
<feature type="binding site" evidence="12">
    <location>
        <position position="245"/>
    </location>
    <ligand>
        <name>phosphate</name>
        <dbReference type="ChEBI" id="CHEBI:43474"/>
    </ligand>
</feature>
<evidence type="ECO:0000313" key="14">
    <source>
        <dbReference type="EMBL" id="KAF7255304.1"/>
    </source>
</evidence>
<feature type="binding site" evidence="12">
    <location>
        <position position="89"/>
    </location>
    <ligand>
        <name>phosphate</name>
        <dbReference type="ChEBI" id="CHEBI:43474"/>
    </ligand>
</feature>
<dbReference type="NCBIfam" id="TIGR01697">
    <property type="entry name" value="PNPH-PUNA-XAPA"/>
    <property type="match status" value="1"/>
</dbReference>
<feature type="binding site" evidence="12">
    <location>
        <position position="268"/>
    </location>
    <ligand>
        <name>a purine D-ribonucleoside</name>
        <dbReference type="ChEBI" id="CHEBI:142355"/>
    </ligand>
</feature>
<dbReference type="GO" id="GO:0005737">
    <property type="term" value="C:cytoplasm"/>
    <property type="evidence" value="ECO:0007669"/>
    <property type="project" value="TreeGrafter"/>
</dbReference>
<comment type="catalytic activity">
    <reaction evidence="8">
        <text>2'-deoxyguanosine + phosphate = 2-deoxy-alpha-D-ribose 1-phosphate + guanine</text>
        <dbReference type="Rhea" id="RHEA:27738"/>
        <dbReference type="ChEBI" id="CHEBI:16235"/>
        <dbReference type="ChEBI" id="CHEBI:17172"/>
        <dbReference type="ChEBI" id="CHEBI:43474"/>
        <dbReference type="ChEBI" id="CHEBI:57259"/>
        <dbReference type="EC" id="2.4.2.1"/>
    </reaction>
</comment>
<dbReference type="Pfam" id="PF01048">
    <property type="entry name" value="PNP_UDP_1"/>
    <property type="match status" value="1"/>
</dbReference>
<dbReference type="GO" id="GO:0009116">
    <property type="term" value="P:nucleoside metabolic process"/>
    <property type="evidence" value="ECO:0007669"/>
    <property type="project" value="InterPro"/>
</dbReference>
<dbReference type="PANTHER" id="PTHR11904">
    <property type="entry name" value="METHYLTHIOADENOSINE/PURINE NUCLEOSIDE PHOSPHORYLASE"/>
    <property type="match status" value="1"/>
</dbReference>
<evidence type="ECO:0000256" key="6">
    <source>
        <dbReference type="ARBA" id="ARBA00022679"/>
    </source>
</evidence>
<evidence type="ECO:0000256" key="3">
    <source>
        <dbReference type="ARBA" id="ARBA00011886"/>
    </source>
</evidence>
<name>A0A8S9YKH2_9TREM</name>
<dbReference type="PANTHER" id="PTHR11904:SF9">
    <property type="entry name" value="PURINE NUCLEOSIDE PHOSPHORYLASE-RELATED"/>
    <property type="match status" value="1"/>
</dbReference>
<evidence type="ECO:0000256" key="2">
    <source>
        <dbReference type="ARBA" id="ARBA00006751"/>
    </source>
</evidence>
<keyword evidence="5 11" id="KW-0328">Glycosyltransferase</keyword>
<comment type="similarity">
    <text evidence="2 11">Belongs to the PNP/MTAP phosphorylase family.</text>
</comment>
<dbReference type="CDD" id="cd09009">
    <property type="entry name" value="PNP-EcPNPII_like"/>
    <property type="match status" value="1"/>
</dbReference>
<dbReference type="Gene3D" id="3.40.50.1580">
    <property type="entry name" value="Nucleoside phosphorylase domain"/>
    <property type="match status" value="1"/>
</dbReference>
<dbReference type="InterPro" id="IPR011268">
    <property type="entry name" value="Purine_phosphorylase"/>
</dbReference>
<comment type="catalytic activity">
    <reaction evidence="10">
        <text>guanosine + phosphate = alpha-D-ribose 1-phosphate + guanine</text>
        <dbReference type="Rhea" id="RHEA:13233"/>
        <dbReference type="ChEBI" id="CHEBI:16235"/>
        <dbReference type="ChEBI" id="CHEBI:16750"/>
        <dbReference type="ChEBI" id="CHEBI:43474"/>
        <dbReference type="ChEBI" id="CHEBI:57720"/>
        <dbReference type="EC" id="2.4.2.1"/>
    </reaction>
</comment>
<evidence type="ECO:0000259" key="13">
    <source>
        <dbReference type="Pfam" id="PF01048"/>
    </source>
</evidence>